<reference evidence="1 2" key="1">
    <citation type="submission" date="2019-10" db="EMBL/GenBank/DDBJ databases">
        <title>Glaciimonas soli sp. nov., a psychrophilic bacterium isolated from the forest soil of a high elevation mountain in Taiwan.</title>
        <authorList>
            <person name="Wang L.-T."/>
            <person name="Shieh W.Y."/>
        </authorList>
    </citation>
    <scope>NUCLEOTIDE SEQUENCE [LARGE SCALE GENOMIC DNA]</scope>
    <source>
        <strain evidence="1 2">GS1</strain>
    </source>
</reference>
<comment type="caution">
    <text evidence="1">The sequence shown here is derived from an EMBL/GenBank/DDBJ whole genome shotgun (WGS) entry which is preliminary data.</text>
</comment>
<gene>
    <name evidence="1" type="ORF">GEV47_15585</name>
</gene>
<dbReference type="AlphaFoldDB" id="A0A843YX97"/>
<evidence type="ECO:0000313" key="2">
    <source>
        <dbReference type="Proteomes" id="UP000451565"/>
    </source>
</evidence>
<dbReference type="Proteomes" id="UP000451565">
    <property type="component" value="Unassembled WGS sequence"/>
</dbReference>
<accession>A0A843YX97</accession>
<name>A0A843YX97_9BURK</name>
<proteinExistence type="predicted"/>
<evidence type="ECO:0000313" key="1">
    <source>
        <dbReference type="EMBL" id="MQR02098.1"/>
    </source>
</evidence>
<sequence length="170" mass="19349">MSFASAITQKTSITKVSLGKTQEIKIKVHEKIKSDMQDDSVLIILNDQSFNIGKFDVIPFSYFSKAMKNQICMLAVFDSNNVNNDKLIKLYAEKNDEDEVVERCVNVNSVKKIGNSLLFLIRLNIGQQEYSAARKFLIEKKGLENDAKENEILSNEKFNSINDVSEFLKN</sequence>
<dbReference type="EMBL" id="WINI01000008">
    <property type="protein sequence ID" value="MQR02098.1"/>
    <property type="molecule type" value="Genomic_DNA"/>
</dbReference>
<dbReference type="RefSeq" id="WP_153235724.1">
    <property type="nucleotide sequence ID" value="NZ_WINI01000008.1"/>
</dbReference>
<protein>
    <submittedName>
        <fullName evidence="1">Uncharacterized protein</fullName>
    </submittedName>
</protein>
<keyword evidence="2" id="KW-1185">Reference proteome</keyword>
<organism evidence="1 2">
    <name type="scientific">Glaciimonas soli</name>
    <dbReference type="NCBI Taxonomy" id="2590999"/>
    <lineage>
        <taxon>Bacteria</taxon>
        <taxon>Pseudomonadati</taxon>
        <taxon>Pseudomonadota</taxon>
        <taxon>Betaproteobacteria</taxon>
        <taxon>Burkholderiales</taxon>
        <taxon>Oxalobacteraceae</taxon>
        <taxon>Glaciimonas</taxon>
    </lineage>
</organism>